<reference evidence="8" key="1">
    <citation type="submission" date="2014-11" db="EMBL/GenBank/DDBJ databases">
        <authorList>
            <person name="Tripathy S."/>
        </authorList>
    </citation>
    <scope>NUCLEOTIDE SEQUENCE</scope>
</reference>
<name>A0A0R7K417_9ARCH</name>
<dbReference type="AlphaFoldDB" id="A0A0R7K417"/>
<evidence type="ECO:0000256" key="6">
    <source>
        <dbReference type="ARBA" id="ARBA00022694"/>
    </source>
</evidence>
<dbReference type="GO" id="GO:0008649">
    <property type="term" value="F:rRNA methyltransferase activity"/>
    <property type="evidence" value="ECO:0007669"/>
    <property type="project" value="TreeGrafter"/>
</dbReference>
<accession>A0A0R7K417</accession>
<keyword evidence="3" id="KW-0698">rRNA processing</keyword>
<dbReference type="PANTHER" id="PTHR10335:SF17">
    <property type="entry name" value="FIBRILLARIN"/>
    <property type="match status" value="1"/>
</dbReference>
<evidence type="ECO:0000256" key="3">
    <source>
        <dbReference type="ARBA" id="ARBA00022552"/>
    </source>
</evidence>
<keyword evidence="6" id="KW-0819">tRNA processing</keyword>
<dbReference type="EMBL" id="KP211915">
    <property type="protein sequence ID" value="AKQ06004.1"/>
    <property type="molecule type" value="Genomic_DNA"/>
</dbReference>
<evidence type="ECO:0000256" key="4">
    <source>
        <dbReference type="ARBA" id="ARBA00022603"/>
    </source>
</evidence>
<reference evidence="8" key="2">
    <citation type="journal article" date="2015" name="ISME J.">
        <title>A new class of marine Euryarchaeota group II from the Mediterranean deep chlorophyll maximum.</title>
        <authorList>
            <person name="Martin-Cuadrado A.B."/>
            <person name="Garcia-Heredia I."/>
            <person name="Molto A.G."/>
            <person name="Lopez-Ubeda R."/>
            <person name="Kimes N."/>
            <person name="Lopez-Garcia P."/>
            <person name="Moreira D."/>
            <person name="Rodriguez-Valera F."/>
        </authorList>
    </citation>
    <scope>NUCLEOTIDE SEQUENCE</scope>
</reference>
<dbReference type="NCBIfam" id="NF003276">
    <property type="entry name" value="PRK04266.1-2"/>
    <property type="match status" value="1"/>
</dbReference>
<organism evidence="8">
    <name type="scientific">uncultured Poseidoniia archaeon</name>
    <dbReference type="NCBI Taxonomy" id="1697135"/>
    <lineage>
        <taxon>Archaea</taxon>
        <taxon>Methanobacteriati</taxon>
        <taxon>Thermoplasmatota</taxon>
        <taxon>Candidatus Poseidoniia</taxon>
        <taxon>environmental samples</taxon>
    </lineage>
</organism>
<evidence type="ECO:0000256" key="5">
    <source>
        <dbReference type="ARBA" id="ARBA00022679"/>
    </source>
</evidence>
<dbReference type="PRINTS" id="PR00052">
    <property type="entry name" value="FIBRILLARIN"/>
</dbReference>
<comment type="similarity">
    <text evidence="1">Belongs to the methyltransferase superfamily. Fibrillarin family.</text>
</comment>
<proteinExistence type="inferred from homology"/>
<dbReference type="Pfam" id="PF01269">
    <property type="entry name" value="Fibrillarin"/>
    <property type="match status" value="1"/>
</dbReference>
<evidence type="ECO:0000256" key="7">
    <source>
        <dbReference type="ARBA" id="ARBA00022884"/>
    </source>
</evidence>
<protein>
    <recommendedName>
        <fullName evidence="2">rRNA 2'-O-methyltransferase fibrillarin</fullName>
    </recommendedName>
</protein>
<dbReference type="GO" id="GO:0000494">
    <property type="term" value="P:box C/D sno(s)RNA 3'-end processing"/>
    <property type="evidence" value="ECO:0007669"/>
    <property type="project" value="TreeGrafter"/>
</dbReference>
<dbReference type="InterPro" id="IPR000692">
    <property type="entry name" value="Fibrillarin"/>
</dbReference>
<dbReference type="GO" id="GO:0003723">
    <property type="term" value="F:RNA binding"/>
    <property type="evidence" value="ECO:0007669"/>
    <property type="project" value="UniProtKB-KW"/>
</dbReference>
<dbReference type="InterPro" id="IPR029063">
    <property type="entry name" value="SAM-dependent_MTases_sf"/>
</dbReference>
<keyword evidence="7" id="KW-0694">RNA-binding</keyword>
<dbReference type="SMART" id="SM01206">
    <property type="entry name" value="Fibrillarin"/>
    <property type="match status" value="1"/>
</dbReference>
<keyword evidence="5" id="KW-0808">Transferase</keyword>
<evidence type="ECO:0000256" key="1">
    <source>
        <dbReference type="ARBA" id="ARBA00010632"/>
    </source>
</evidence>
<dbReference type="PANTHER" id="PTHR10335">
    <property type="entry name" value="RRNA 2-O-METHYLTRANSFERASE FIBRILLARIN"/>
    <property type="match status" value="1"/>
</dbReference>
<dbReference type="GO" id="GO:1990259">
    <property type="term" value="F:histone H2AQ104 methyltransferase activity"/>
    <property type="evidence" value="ECO:0007669"/>
    <property type="project" value="TreeGrafter"/>
</dbReference>
<dbReference type="GO" id="GO:0008033">
    <property type="term" value="P:tRNA processing"/>
    <property type="evidence" value="ECO:0007669"/>
    <property type="project" value="UniProtKB-KW"/>
</dbReference>
<dbReference type="Gene3D" id="3.40.50.150">
    <property type="entry name" value="Vaccinia Virus protein VP39"/>
    <property type="match status" value="1"/>
</dbReference>
<keyword evidence="4" id="KW-0489">Methyltransferase</keyword>
<sequence length="238" mass="26903">MGRRKPTQLAWGIRKEGRTLWTRNAVKGISVRDERRKKDSRIEWRQWEPQKSKVAACLLKTKLDPSELIPEVGSTCLYLGASSGTTVSHIHDHVCGSGNHHNGQIVSVEISPRMMRDLSKLSELRPGLIPVLGDARKPTVISPYLRDKVDWIHQDISVAEQTKSFLKISDIFLKPNGIGLLSLKAASERWMEGGDDSRFKEAEEMINSSESVTLLDNIDISHFESQHRIFVIKKIDLV</sequence>
<evidence type="ECO:0000256" key="2">
    <source>
        <dbReference type="ARBA" id="ARBA00015190"/>
    </source>
</evidence>
<dbReference type="SUPFAM" id="SSF53335">
    <property type="entry name" value="S-adenosyl-L-methionine-dependent methyltransferases"/>
    <property type="match status" value="1"/>
</dbReference>
<evidence type="ECO:0000313" key="8">
    <source>
        <dbReference type="EMBL" id="AKQ06004.1"/>
    </source>
</evidence>